<feature type="domain" description="Glycoside hydrolase family 3 N-terminal" evidence="6">
    <location>
        <begin position="14"/>
        <end position="300"/>
    </location>
</feature>
<proteinExistence type="inferred from homology"/>
<evidence type="ECO:0000256" key="3">
    <source>
        <dbReference type="ARBA" id="ARBA00012663"/>
    </source>
</evidence>
<evidence type="ECO:0000313" key="8">
    <source>
        <dbReference type="Proteomes" id="UP000239504"/>
    </source>
</evidence>
<dbReference type="InterPro" id="IPR001764">
    <property type="entry name" value="Glyco_hydro_3_N"/>
</dbReference>
<evidence type="ECO:0000256" key="2">
    <source>
        <dbReference type="ARBA" id="ARBA00005336"/>
    </source>
</evidence>
<evidence type="ECO:0000256" key="1">
    <source>
        <dbReference type="ARBA" id="ARBA00001231"/>
    </source>
</evidence>
<comment type="catalytic activity">
    <reaction evidence="1">
        <text>Hydrolysis of terminal non-reducing N-acetyl-D-hexosamine residues in N-acetyl-beta-D-hexosaminides.</text>
        <dbReference type="EC" id="3.2.1.52"/>
    </reaction>
</comment>
<dbReference type="PANTHER" id="PTHR30480:SF13">
    <property type="entry name" value="BETA-HEXOSAMINIDASE"/>
    <property type="match status" value="1"/>
</dbReference>
<dbReference type="Proteomes" id="UP000239504">
    <property type="component" value="Unassembled WGS sequence"/>
</dbReference>
<comment type="caution">
    <text evidence="7">The sequence shown here is derived from an EMBL/GenBank/DDBJ whole genome shotgun (WGS) entry which is preliminary data.</text>
</comment>
<dbReference type="GO" id="GO:0004563">
    <property type="term" value="F:beta-N-acetylhexosaminidase activity"/>
    <property type="evidence" value="ECO:0007669"/>
    <property type="project" value="UniProtKB-EC"/>
</dbReference>
<evidence type="ECO:0000256" key="4">
    <source>
        <dbReference type="ARBA" id="ARBA00022801"/>
    </source>
</evidence>
<dbReference type="GO" id="GO:0009254">
    <property type="term" value="P:peptidoglycan turnover"/>
    <property type="evidence" value="ECO:0007669"/>
    <property type="project" value="TreeGrafter"/>
</dbReference>
<name>A0A2S7K0S7_9PROT</name>
<protein>
    <recommendedName>
        <fullName evidence="3">beta-N-acetylhexosaminidase</fullName>
        <ecNumber evidence="3">3.2.1.52</ecNumber>
    </recommendedName>
</protein>
<dbReference type="OrthoDB" id="9786661at2"/>
<evidence type="ECO:0000313" key="7">
    <source>
        <dbReference type="EMBL" id="PQA86117.1"/>
    </source>
</evidence>
<evidence type="ECO:0000259" key="6">
    <source>
        <dbReference type="Pfam" id="PF00933"/>
    </source>
</evidence>
<keyword evidence="4" id="KW-0378">Hydrolase</keyword>
<dbReference type="EMBL" id="PJCH01000015">
    <property type="protein sequence ID" value="PQA86117.1"/>
    <property type="molecule type" value="Genomic_DNA"/>
</dbReference>
<reference evidence="7 8" key="1">
    <citation type="submission" date="2017-12" db="EMBL/GenBank/DDBJ databases">
        <authorList>
            <person name="Hurst M.R.H."/>
        </authorList>
    </citation>
    <scope>NUCLEOTIDE SEQUENCE [LARGE SCALE GENOMIC DNA]</scope>
    <source>
        <strain evidence="7 8">SY-3-19</strain>
    </source>
</reference>
<dbReference type="SUPFAM" id="SSF51445">
    <property type="entry name" value="(Trans)glycosidases"/>
    <property type="match status" value="1"/>
</dbReference>
<gene>
    <name evidence="7" type="ORF">CW354_17295</name>
</gene>
<sequence length="339" mass="36754">MPTAVVFDCEGPRLSDEERAFFKDVDPWGFILFARHCESADEVRAHCDELRDCVGREDAPILIDQEGGRVARMKPPVFPAHPAPTVFGELWKLDPKKAHEAAKLNGYLLGRLVSDLGVTVNCVPMLDVPQIDADPQVIGDRAYAKWPDIIANLGHATIEGLKEGGALPVIKHLPGHGRSLCDSHHALPRVSAKKRDLQSCDFEPFKSLRDEKMGMTAHIVYEAYDAAHPATLSPVIVQDVIRGEIGFDGLLFTDDLKMKALGGAIPDRVAGAYDAGCDIALACNFTMAEKTESAGALRNLEGAAADRAKAAMADLRAPERGDTSELYERLNGLIKPALA</sequence>
<dbReference type="PANTHER" id="PTHR30480">
    <property type="entry name" value="BETA-HEXOSAMINIDASE-RELATED"/>
    <property type="match status" value="1"/>
</dbReference>
<dbReference type="InterPro" id="IPR017853">
    <property type="entry name" value="GH"/>
</dbReference>
<keyword evidence="5" id="KW-0326">Glycosidase</keyword>
<keyword evidence="8" id="KW-1185">Reference proteome</keyword>
<dbReference type="InterPro" id="IPR050226">
    <property type="entry name" value="NagZ_Beta-hexosaminidase"/>
</dbReference>
<dbReference type="Pfam" id="PF00933">
    <property type="entry name" value="Glyco_hydro_3"/>
    <property type="match status" value="1"/>
</dbReference>
<dbReference type="InterPro" id="IPR036962">
    <property type="entry name" value="Glyco_hydro_3_N_sf"/>
</dbReference>
<organism evidence="7 8">
    <name type="scientific">Hyphococcus luteus</name>
    <dbReference type="NCBI Taxonomy" id="2058213"/>
    <lineage>
        <taxon>Bacteria</taxon>
        <taxon>Pseudomonadati</taxon>
        <taxon>Pseudomonadota</taxon>
        <taxon>Alphaproteobacteria</taxon>
        <taxon>Parvularculales</taxon>
        <taxon>Parvularculaceae</taxon>
        <taxon>Hyphococcus</taxon>
    </lineage>
</organism>
<evidence type="ECO:0000256" key="5">
    <source>
        <dbReference type="ARBA" id="ARBA00023295"/>
    </source>
</evidence>
<dbReference type="AlphaFoldDB" id="A0A2S7K0S7"/>
<accession>A0A2S7K0S7</accession>
<dbReference type="EC" id="3.2.1.52" evidence="3"/>
<comment type="similarity">
    <text evidence="2">Belongs to the glycosyl hydrolase 3 family.</text>
</comment>
<dbReference type="GO" id="GO:0005975">
    <property type="term" value="P:carbohydrate metabolic process"/>
    <property type="evidence" value="ECO:0007669"/>
    <property type="project" value="InterPro"/>
</dbReference>
<dbReference type="NCBIfam" id="NF003740">
    <property type="entry name" value="PRK05337.1"/>
    <property type="match status" value="1"/>
</dbReference>
<dbReference type="Gene3D" id="3.20.20.300">
    <property type="entry name" value="Glycoside hydrolase, family 3, N-terminal domain"/>
    <property type="match status" value="1"/>
</dbReference>
<dbReference type="RefSeq" id="WP_104831329.1">
    <property type="nucleotide sequence ID" value="NZ_PJCH01000015.1"/>
</dbReference>